<organism evidence="1 2">
    <name type="scientific">Rhizophagus irregularis</name>
    <dbReference type="NCBI Taxonomy" id="588596"/>
    <lineage>
        <taxon>Eukaryota</taxon>
        <taxon>Fungi</taxon>
        <taxon>Fungi incertae sedis</taxon>
        <taxon>Mucoromycota</taxon>
        <taxon>Glomeromycotina</taxon>
        <taxon>Glomeromycetes</taxon>
        <taxon>Glomerales</taxon>
        <taxon>Glomeraceae</taxon>
        <taxon>Rhizophagus</taxon>
    </lineage>
</organism>
<sequence length="151" mass="17878">MGGGKKEKRSQAEGAKAKDPSWNFYYCPYILRTGEECNWRCYSPKGCKVHRDSRQVACKESGCDEMTRSRYDYCDTHAKKHRSREHYHRKKQAKMASAEIPIAYIYYNISCVKFQLPFERISKILDFHLEELKRTLKVIFFRSKAGFDQIQ</sequence>
<comment type="caution">
    <text evidence="1">The sequence shown here is derived from an EMBL/GenBank/DDBJ whole genome shotgun (WGS) entry which is preliminary data.</text>
</comment>
<dbReference type="VEuPathDB" id="FungiDB:RhiirFUN_019780"/>
<proteinExistence type="predicted"/>
<dbReference type="VEuPathDB" id="FungiDB:RhiirA1_402098"/>
<evidence type="ECO:0000313" key="2">
    <source>
        <dbReference type="Proteomes" id="UP000232688"/>
    </source>
</evidence>
<dbReference type="Proteomes" id="UP000232688">
    <property type="component" value="Unassembled WGS sequence"/>
</dbReference>
<dbReference type="EMBL" id="LLXH01002123">
    <property type="protein sequence ID" value="PKC56497.1"/>
    <property type="molecule type" value="Genomic_DNA"/>
</dbReference>
<protein>
    <submittedName>
        <fullName evidence="1">Uncharacterized protein</fullName>
    </submittedName>
</protein>
<name>A0A2N0QZK3_9GLOM</name>
<dbReference type="VEuPathDB" id="FungiDB:FUN_005281"/>
<evidence type="ECO:0000313" key="1">
    <source>
        <dbReference type="EMBL" id="PKC56497.1"/>
    </source>
</evidence>
<dbReference type="AlphaFoldDB" id="A0A2N0QZK3"/>
<reference evidence="1 2" key="2">
    <citation type="submission" date="2017-10" db="EMBL/GenBank/DDBJ databases">
        <title>Genome analyses suggest a sexual origin of heterokaryosis in a supposedly ancient asexual fungus.</title>
        <authorList>
            <person name="Corradi N."/>
            <person name="Sedzielewska K."/>
            <person name="Noel J."/>
            <person name="Charron P."/>
            <person name="Farinelli L."/>
            <person name="Marton T."/>
            <person name="Kruger M."/>
            <person name="Pelin A."/>
            <person name="Brachmann A."/>
            <person name="Corradi N."/>
        </authorList>
    </citation>
    <scope>NUCLEOTIDE SEQUENCE [LARGE SCALE GENOMIC DNA]</scope>
    <source>
        <strain evidence="1 2">A1</strain>
    </source>
</reference>
<gene>
    <name evidence="1" type="ORF">RhiirA1_402098</name>
</gene>
<reference evidence="1 2" key="1">
    <citation type="submission" date="2017-10" db="EMBL/GenBank/DDBJ databases">
        <title>Extensive intraspecific genome diversity in a model arbuscular mycorrhizal fungus.</title>
        <authorList>
            <person name="Chen E.C.H."/>
            <person name="Morin E."/>
            <person name="Baudet D."/>
            <person name="Noel J."/>
            <person name="Ndikumana S."/>
            <person name="Charron P."/>
            <person name="St-Onge C."/>
            <person name="Giorgi J."/>
            <person name="Grigoriev I.V."/>
            <person name="Roux C."/>
            <person name="Martin F.M."/>
            <person name="Corradi N."/>
        </authorList>
    </citation>
    <scope>NUCLEOTIDE SEQUENCE [LARGE SCALE GENOMIC DNA]</scope>
    <source>
        <strain evidence="1 2">A1</strain>
    </source>
</reference>
<accession>A0A2N0QZK3</accession>